<evidence type="ECO:0000256" key="4">
    <source>
        <dbReference type="SAM" id="MobiDB-lite"/>
    </source>
</evidence>
<organism evidence="6 7">
    <name type="scientific">Ranatra chinensis</name>
    <dbReference type="NCBI Taxonomy" id="642074"/>
    <lineage>
        <taxon>Eukaryota</taxon>
        <taxon>Metazoa</taxon>
        <taxon>Ecdysozoa</taxon>
        <taxon>Arthropoda</taxon>
        <taxon>Hexapoda</taxon>
        <taxon>Insecta</taxon>
        <taxon>Pterygota</taxon>
        <taxon>Neoptera</taxon>
        <taxon>Paraneoptera</taxon>
        <taxon>Hemiptera</taxon>
        <taxon>Heteroptera</taxon>
        <taxon>Panheteroptera</taxon>
        <taxon>Nepomorpha</taxon>
        <taxon>Nepidae</taxon>
        <taxon>Ranatrinae</taxon>
        <taxon>Ranatra</taxon>
    </lineage>
</organism>
<accession>A0ABD0YZ46</accession>
<protein>
    <recommendedName>
        <fullName evidence="5">VWFC domain-containing protein</fullName>
    </recommendedName>
</protein>
<proteinExistence type="predicted"/>
<dbReference type="PANTHER" id="PTHR46698:SF3">
    <property type="entry name" value="TENECTIN ISOFORM 1-RELATED"/>
    <property type="match status" value="1"/>
</dbReference>
<dbReference type="AlphaFoldDB" id="A0ABD0YZ46"/>
<feature type="domain" description="VWFC" evidence="5">
    <location>
        <begin position="387"/>
        <end position="449"/>
    </location>
</feature>
<dbReference type="Proteomes" id="UP001558652">
    <property type="component" value="Unassembled WGS sequence"/>
</dbReference>
<evidence type="ECO:0000256" key="1">
    <source>
        <dbReference type="ARBA" id="ARBA00004613"/>
    </source>
</evidence>
<keyword evidence="3" id="KW-0732">Signal</keyword>
<reference evidence="6 7" key="1">
    <citation type="submission" date="2024-07" db="EMBL/GenBank/DDBJ databases">
        <title>Chromosome-level genome assembly of the water stick insect Ranatra chinensis (Heteroptera: Nepidae).</title>
        <authorList>
            <person name="Liu X."/>
        </authorList>
    </citation>
    <scope>NUCLEOTIDE SEQUENCE [LARGE SCALE GENOMIC DNA]</scope>
    <source>
        <strain evidence="6">Cailab_2021Rc</strain>
        <tissue evidence="6">Muscle</tissue>
    </source>
</reference>
<evidence type="ECO:0000256" key="3">
    <source>
        <dbReference type="ARBA" id="ARBA00022729"/>
    </source>
</evidence>
<dbReference type="SMART" id="SM00214">
    <property type="entry name" value="VWC"/>
    <property type="match status" value="2"/>
</dbReference>
<comment type="subcellular location">
    <subcellularLocation>
        <location evidence="1">Secreted</location>
    </subcellularLocation>
</comment>
<evidence type="ECO:0000313" key="7">
    <source>
        <dbReference type="Proteomes" id="UP001558652"/>
    </source>
</evidence>
<dbReference type="PANTHER" id="PTHR46698">
    <property type="entry name" value="CROSSVEINLESS 2"/>
    <property type="match status" value="1"/>
</dbReference>
<dbReference type="Gene3D" id="6.20.200.20">
    <property type="match status" value="1"/>
</dbReference>
<evidence type="ECO:0000259" key="5">
    <source>
        <dbReference type="PROSITE" id="PS50184"/>
    </source>
</evidence>
<evidence type="ECO:0000256" key="2">
    <source>
        <dbReference type="ARBA" id="ARBA00022525"/>
    </source>
</evidence>
<feature type="region of interest" description="Disordered" evidence="4">
    <location>
        <begin position="311"/>
        <end position="337"/>
    </location>
</feature>
<dbReference type="InterPro" id="IPR052424">
    <property type="entry name" value="Kielin_Chordin-BMP_Reg"/>
</dbReference>
<dbReference type="SUPFAM" id="SSF57603">
    <property type="entry name" value="FnI-like domain"/>
    <property type="match status" value="3"/>
</dbReference>
<gene>
    <name evidence="6" type="ORF">AAG570_000411</name>
</gene>
<keyword evidence="2" id="KW-0964">Secreted</keyword>
<name>A0ABD0YZ46_9HEMI</name>
<evidence type="ECO:0000313" key="6">
    <source>
        <dbReference type="EMBL" id="KAL1140479.1"/>
    </source>
</evidence>
<dbReference type="GO" id="GO:0005576">
    <property type="term" value="C:extracellular region"/>
    <property type="evidence" value="ECO:0007669"/>
    <property type="project" value="UniProtKB-SubCell"/>
</dbReference>
<sequence>MLNGTLYGEGSAVETAKRCEYCYCIKGTQHCVKPQCVLSVQGCRPVYDKHSCCPTKYNCTHLKIIKCKIRVIYKLNFVHILGCKVNNTLYPEGERIDSLSNQCENCYCMKAKARCDPVICPVPLNKPCLPVYTKGHCCPTSYNCSNTTEISFEQKPNYTTDLDYSSTVTLLESTDITEISEFTPNDLTSTTLETTTTDYISTTNVVFNDTEERSGISNDLLDEDFTYASTTDITTENSEVNSSITTAQPLNNAERKDTIPIEIEAILNRTRENDEDYEYDYNEPSLPPSLPNLRIIPFVAADAVVSDPEVSATENPPYYEASHTNRFSPPAETEGGFMPRDPTIDGPFYESKYDPSYSTSHSGVSQEITSETILPPITEPPKHYENEKCMYGEGTYSHGEIVTEPNACEVCVCYYGEIHCKEPKCAPVSSGCHRVRDVPGACCGRIVCDSSPTRVIDRSDAVTLPTVENENLSHLPAITVADDIVTPDPFRDVIKTEPAPDLGHLIEEIMPFLYKTTTHKTSIGSVTNSEGSGFNSSKFGEKLDAGISEPDRTTPSSFTPLHNYIGSINSSFIPLPEKSPDENSGYGSFSFQSVLDILFSSDDSSKNNQKQYPNTHVLQNNLNGNQTQHLNNSNKNVQQAIFGTKKNGSADNINNLNCSNSFDPILNTDSDRIKYISTFSTQPLSPIKTTVTKKPISASTVKSLLLTTTQNSVANFPPISVPDPGAASGILKLAGCNIYGRMYRVGRIITELSGPCLECMCTDVGVQCRQLPC</sequence>
<comment type="caution">
    <text evidence="6">The sequence shown here is derived from an EMBL/GenBank/DDBJ whole genome shotgun (WGS) entry which is preliminary data.</text>
</comment>
<dbReference type="InterPro" id="IPR001007">
    <property type="entry name" value="VWF_dom"/>
</dbReference>
<dbReference type="PROSITE" id="PS50184">
    <property type="entry name" value="VWFC_2"/>
    <property type="match status" value="1"/>
</dbReference>
<keyword evidence="7" id="KW-1185">Reference proteome</keyword>
<dbReference type="EMBL" id="JBFDAA010000001">
    <property type="protein sequence ID" value="KAL1140479.1"/>
    <property type="molecule type" value="Genomic_DNA"/>
</dbReference>